<comment type="caution">
    <text evidence="3">The sequence shown here is derived from an EMBL/GenBank/DDBJ whole genome shotgun (WGS) entry which is preliminary data.</text>
</comment>
<feature type="transmembrane region" description="Helical" evidence="2">
    <location>
        <begin position="224"/>
        <end position="245"/>
    </location>
</feature>
<keyword evidence="2" id="KW-1133">Transmembrane helix</keyword>
<accession>A0A1Q8C7L1</accession>
<evidence type="ECO:0000313" key="4">
    <source>
        <dbReference type="Proteomes" id="UP000185596"/>
    </source>
</evidence>
<evidence type="ECO:0000313" key="3">
    <source>
        <dbReference type="EMBL" id="OLF10344.1"/>
    </source>
</evidence>
<dbReference type="OrthoDB" id="3697688at2"/>
<organism evidence="3 4">
    <name type="scientific">Actinophytocola xanthii</name>
    <dbReference type="NCBI Taxonomy" id="1912961"/>
    <lineage>
        <taxon>Bacteria</taxon>
        <taxon>Bacillati</taxon>
        <taxon>Actinomycetota</taxon>
        <taxon>Actinomycetes</taxon>
        <taxon>Pseudonocardiales</taxon>
        <taxon>Pseudonocardiaceae</taxon>
    </lineage>
</organism>
<dbReference type="Proteomes" id="UP000185596">
    <property type="component" value="Unassembled WGS sequence"/>
</dbReference>
<dbReference type="STRING" id="1912961.BU204_32030"/>
<evidence type="ECO:0000256" key="2">
    <source>
        <dbReference type="SAM" id="Phobius"/>
    </source>
</evidence>
<keyword evidence="4" id="KW-1185">Reference proteome</keyword>
<dbReference type="RefSeq" id="WP_075129537.1">
    <property type="nucleotide sequence ID" value="NZ_MSIE01000077.1"/>
</dbReference>
<dbReference type="EMBL" id="MSIE01000077">
    <property type="protein sequence ID" value="OLF10344.1"/>
    <property type="molecule type" value="Genomic_DNA"/>
</dbReference>
<proteinExistence type="predicted"/>
<feature type="compositionally biased region" description="Gly residues" evidence="1">
    <location>
        <begin position="48"/>
        <end position="73"/>
    </location>
</feature>
<keyword evidence="2" id="KW-0812">Transmembrane</keyword>
<evidence type="ECO:0000256" key="1">
    <source>
        <dbReference type="SAM" id="MobiDB-lite"/>
    </source>
</evidence>
<keyword evidence="2" id="KW-0472">Membrane</keyword>
<sequence>MSRSGPYQGEPDWQPGYRPRQGQRPQDYGPPEGYGQQETYGRAQGYGPPQGYGRSEGYGSREGGSREGYGPSGGFERYHGEPYPPERRQRPPAPPPRQAYDDDGPRLRLPGLGLLLTLLGLVVQVLSLLVLPWVSASATGGESVPLPELWDLVTGVGASGFGGWYVFLFSYPLAALGILLALVSVLESVAMKVVWAGLAILGVGYLVLRYGLLELFGDGGPDLSRAEIITVGVAVGVLVLVIFMLRTAMAMFRRVAGLVLLALAAVHVLAVRDFAGDPATLDIGAYGPALGFVLSGVAALVGPRRLTPG</sequence>
<protein>
    <submittedName>
        <fullName evidence="3">Uncharacterized protein</fullName>
    </submittedName>
</protein>
<gene>
    <name evidence="3" type="ORF">BU204_32030</name>
</gene>
<feature type="transmembrane region" description="Helical" evidence="2">
    <location>
        <begin position="112"/>
        <end position="134"/>
    </location>
</feature>
<feature type="transmembrane region" description="Helical" evidence="2">
    <location>
        <begin position="252"/>
        <end position="271"/>
    </location>
</feature>
<feature type="transmembrane region" description="Helical" evidence="2">
    <location>
        <begin position="193"/>
        <end position="212"/>
    </location>
</feature>
<feature type="transmembrane region" description="Helical" evidence="2">
    <location>
        <begin position="164"/>
        <end position="186"/>
    </location>
</feature>
<feature type="region of interest" description="Disordered" evidence="1">
    <location>
        <begin position="1"/>
        <end position="104"/>
    </location>
</feature>
<feature type="compositionally biased region" description="Basic and acidic residues" evidence="1">
    <location>
        <begin position="76"/>
        <end position="89"/>
    </location>
</feature>
<reference evidence="3 4" key="1">
    <citation type="submission" date="2016-12" db="EMBL/GenBank/DDBJ databases">
        <title>The draft genome sequence of Actinophytocola sp. 11-183.</title>
        <authorList>
            <person name="Wang W."/>
            <person name="Yuan L."/>
        </authorList>
    </citation>
    <scope>NUCLEOTIDE SEQUENCE [LARGE SCALE GENOMIC DNA]</scope>
    <source>
        <strain evidence="3 4">11-183</strain>
    </source>
</reference>
<name>A0A1Q8C7L1_9PSEU</name>
<dbReference type="AlphaFoldDB" id="A0A1Q8C7L1"/>
<feature type="transmembrane region" description="Helical" evidence="2">
    <location>
        <begin position="283"/>
        <end position="302"/>
    </location>
</feature>